<feature type="domain" description="SLH" evidence="2">
    <location>
        <begin position="541"/>
        <end position="601"/>
    </location>
</feature>
<keyword evidence="1" id="KW-0732">Signal</keyword>
<dbReference type="InterPro" id="IPR051465">
    <property type="entry name" value="Cell_Envelope_Struct_Comp"/>
</dbReference>
<dbReference type="InterPro" id="IPR018391">
    <property type="entry name" value="PQQ_b-propeller_rpt"/>
</dbReference>
<dbReference type="AlphaFoldDB" id="A0A927CJ84"/>
<dbReference type="Gene3D" id="2.40.128.630">
    <property type="match status" value="1"/>
</dbReference>
<dbReference type="PANTHER" id="PTHR43308">
    <property type="entry name" value="OUTER MEMBRANE PROTEIN ALPHA-RELATED"/>
    <property type="match status" value="1"/>
</dbReference>
<keyword evidence="4" id="KW-1185">Reference proteome</keyword>
<evidence type="ECO:0000313" key="4">
    <source>
        <dbReference type="Proteomes" id="UP000639396"/>
    </source>
</evidence>
<reference evidence="3" key="1">
    <citation type="submission" date="2020-09" db="EMBL/GenBank/DDBJ databases">
        <title>A novel bacterium of genus Paenibacillus, isolated from South China Sea.</title>
        <authorList>
            <person name="Huang H."/>
            <person name="Mo K."/>
            <person name="Hu Y."/>
        </authorList>
    </citation>
    <scope>NUCLEOTIDE SEQUENCE</scope>
    <source>
        <strain evidence="3">IB182363</strain>
    </source>
</reference>
<evidence type="ECO:0000259" key="2">
    <source>
        <dbReference type="PROSITE" id="PS51272"/>
    </source>
</evidence>
<feature type="domain" description="SLH" evidence="2">
    <location>
        <begin position="602"/>
        <end position="656"/>
    </location>
</feature>
<dbReference type="Gene3D" id="2.130.10.10">
    <property type="entry name" value="YVTN repeat-like/Quinoprotein amine dehydrogenase"/>
    <property type="match status" value="1"/>
</dbReference>
<dbReference type="Proteomes" id="UP000639396">
    <property type="component" value="Unassembled WGS sequence"/>
</dbReference>
<evidence type="ECO:0000256" key="1">
    <source>
        <dbReference type="SAM" id="SignalP"/>
    </source>
</evidence>
<dbReference type="SUPFAM" id="SSF63829">
    <property type="entry name" value="Calcium-dependent phosphotriesterase"/>
    <property type="match status" value="1"/>
</dbReference>
<dbReference type="InterPro" id="IPR001119">
    <property type="entry name" value="SLH_dom"/>
</dbReference>
<dbReference type="Pfam" id="PF13360">
    <property type="entry name" value="PQQ_2"/>
    <property type="match status" value="1"/>
</dbReference>
<protein>
    <submittedName>
        <fullName evidence="3">S-layer homology domain-containing protein</fullName>
    </submittedName>
</protein>
<dbReference type="Pfam" id="PF00395">
    <property type="entry name" value="SLH"/>
    <property type="match status" value="2"/>
</dbReference>
<dbReference type="InterPro" id="IPR011047">
    <property type="entry name" value="Quinoprotein_ADH-like_sf"/>
</dbReference>
<evidence type="ECO:0000313" key="3">
    <source>
        <dbReference type="EMBL" id="MBD2866906.1"/>
    </source>
</evidence>
<gene>
    <name evidence="3" type="ORF">IDH45_33565</name>
</gene>
<proteinExistence type="predicted"/>
<dbReference type="SMART" id="SM00564">
    <property type="entry name" value="PQQ"/>
    <property type="match status" value="7"/>
</dbReference>
<dbReference type="SUPFAM" id="SSF50998">
    <property type="entry name" value="Quinoprotein alcohol dehydrogenase-like"/>
    <property type="match status" value="1"/>
</dbReference>
<feature type="chain" id="PRO_5037756807" evidence="1">
    <location>
        <begin position="28"/>
        <end position="656"/>
    </location>
</feature>
<feature type="domain" description="SLH" evidence="2">
    <location>
        <begin position="477"/>
        <end position="540"/>
    </location>
</feature>
<dbReference type="SMART" id="SM00635">
    <property type="entry name" value="BID_2"/>
    <property type="match status" value="1"/>
</dbReference>
<dbReference type="InterPro" id="IPR015943">
    <property type="entry name" value="WD40/YVTN_repeat-like_dom_sf"/>
</dbReference>
<sequence length="656" mass="68991">MNKLRRRRVALMFLLGLLATSPLTASAAEPMIKPTLPSIPSVPIILIDPDDDFPSGSLANAPLIERRWEFSQLKGAYYAPSLAADGTLYVGSWNKYSDGDGLAAIAPNGKLLWSLLSDNGYYDTTIGPDGTLYAARGGDGLQQILKDGHVGWTYSGSITGKISFLPDGTIVLAASDKIVWIDPDDGSIIRSVDVPSVLPHSLSVAADGTVYAVTGKSSLYSVKPDGSLKWSRDMSGGSGSANFFGTALGSDGTVYAVANKNTVMAYKPDGTVKNQYKASADISTTPVIGKSGELYVGLVNGKLVGLNTAMDVKWITRFTNSITRIVAGPGELVYVYSSDGQYLYAIAAVDGNARWKAEVPHNSGGGHGNIVFSSDGTLFASGFGLFALGTPPVASVTLDKPSIELQAGQSTALTATVAPSEAVNRKVNWKSDNPNVAHANGLGIITAVSAGKTKVIASTDEGGYMAISEVNVSASPPPLLVLTDIDDHWAKLEITKAVEQGIVFGYEDGTFKPDKGVTRAEFAVMLMRALKPDVEGIALTFTDQSDIPSWAAKAVAQAAQLHIVRGNSDGTFLPSNHITHEEMLAMVVRASGKPAPDPAPASGYADDADLSDWARGAAYVASRHSLLGGMNDNRVRPKTSTTRAESAAAIVRMLDM</sequence>
<organism evidence="3 4">
    <name type="scientific">Paenibacillus oceani</name>
    <dbReference type="NCBI Taxonomy" id="2772510"/>
    <lineage>
        <taxon>Bacteria</taxon>
        <taxon>Bacillati</taxon>
        <taxon>Bacillota</taxon>
        <taxon>Bacilli</taxon>
        <taxon>Bacillales</taxon>
        <taxon>Paenibacillaceae</taxon>
        <taxon>Paenibacillus</taxon>
    </lineage>
</organism>
<dbReference type="Gene3D" id="2.60.40.1080">
    <property type="match status" value="1"/>
</dbReference>
<dbReference type="InterPro" id="IPR003343">
    <property type="entry name" value="Big_2"/>
</dbReference>
<dbReference type="EMBL" id="JACXJA010000079">
    <property type="protein sequence ID" value="MBD2866906.1"/>
    <property type="molecule type" value="Genomic_DNA"/>
</dbReference>
<dbReference type="InterPro" id="IPR002372">
    <property type="entry name" value="PQQ_rpt_dom"/>
</dbReference>
<comment type="caution">
    <text evidence="3">The sequence shown here is derived from an EMBL/GenBank/DDBJ whole genome shotgun (WGS) entry which is preliminary data.</text>
</comment>
<dbReference type="PANTHER" id="PTHR43308:SF5">
    <property type="entry name" value="S-LAYER PROTEIN _ PEPTIDOGLYCAN ENDO-BETA-N-ACETYLGLUCOSAMINIDASE"/>
    <property type="match status" value="1"/>
</dbReference>
<name>A0A927CJ84_9BACL</name>
<feature type="signal peptide" evidence="1">
    <location>
        <begin position="1"/>
        <end position="27"/>
    </location>
</feature>
<dbReference type="PROSITE" id="PS51272">
    <property type="entry name" value="SLH"/>
    <property type="match status" value="3"/>
</dbReference>
<dbReference type="Pfam" id="PF02368">
    <property type="entry name" value="Big_2"/>
    <property type="match status" value="1"/>
</dbReference>
<dbReference type="RefSeq" id="WP_190932520.1">
    <property type="nucleotide sequence ID" value="NZ_JACXJA010000079.1"/>
</dbReference>
<accession>A0A927CJ84</accession>